<evidence type="ECO:0000256" key="2">
    <source>
        <dbReference type="SAM" id="SignalP"/>
    </source>
</evidence>
<keyword evidence="5" id="KW-1185">Reference proteome</keyword>
<dbReference type="InterPro" id="IPR010611">
    <property type="entry name" value="3D_dom"/>
</dbReference>
<evidence type="ECO:0000256" key="1">
    <source>
        <dbReference type="ARBA" id="ARBA00022729"/>
    </source>
</evidence>
<feature type="chain" id="PRO_5047408340" evidence="2">
    <location>
        <begin position="31"/>
        <end position="140"/>
    </location>
</feature>
<dbReference type="Pfam" id="PF06725">
    <property type="entry name" value="3D"/>
    <property type="match status" value="1"/>
</dbReference>
<dbReference type="CDD" id="cd22786">
    <property type="entry name" value="DPBB_YuiC-like"/>
    <property type="match status" value="1"/>
</dbReference>
<dbReference type="PANTHER" id="PTHR39160:SF4">
    <property type="entry name" value="RESUSCITATION-PROMOTING FACTOR RPFB"/>
    <property type="match status" value="1"/>
</dbReference>
<dbReference type="RefSeq" id="WP_209812722.1">
    <property type="nucleotide sequence ID" value="NZ_JAGGKT010000026.1"/>
</dbReference>
<keyword evidence="1 2" id="KW-0732">Signal</keyword>
<evidence type="ECO:0000259" key="3">
    <source>
        <dbReference type="Pfam" id="PF06725"/>
    </source>
</evidence>
<evidence type="ECO:0000313" key="4">
    <source>
        <dbReference type="EMBL" id="MBP1934738.1"/>
    </source>
</evidence>
<dbReference type="PANTHER" id="PTHR39160">
    <property type="entry name" value="CELL WALL-BINDING PROTEIN YOCH"/>
    <property type="match status" value="1"/>
</dbReference>
<organism evidence="4 5">
    <name type="scientific">Ammoniphilus resinae</name>
    <dbReference type="NCBI Taxonomy" id="861532"/>
    <lineage>
        <taxon>Bacteria</taxon>
        <taxon>Bacillati</taxon>
        <taxon>Bacillota</taxon>
        <taxon>Bacilli</taxon>
        <taxon>Bacillales</taxon>
        <taxon>Paenibacillaceae</taxon>
        <taxon>Aneurinibacillus group</taxon>
        <taxon>Ammoniphilus</taxon>
    </lineage>
</organism>
<protein>
    <submittedName>
        <fullName evidence="4">3D (Asp-Asp-Asp) domain-containing protein</fullName>
    </submittedName>
</protein>
<dbReference type="EMBL" id="JAGGKT010000026">
    <property type="protein sequence ID" value="MBP1934738.1"/>
    <property type="molecule type" value="Genomic_DNA"/>
</dbReference>
<dbReference type="SUPFAM" id="SSF50685">
    <property type="entry name" value="Barwin-like endoglucanases"/>
    <property type="match status" value="1"/>
</dbReference>
<feature type="signal peptide" evidence="2">
    <location>
        <begin position="1"/>
        <end position="30"/>
    </location>
</feature>
<feature type="domain" description="3D" evidence="3">
    <location>
        <begin position="81"/>
        <end position="139"/>
    </location>
</feature>
<dbReference type="Proteomes" id="UP001519343">
    <property type="component" value="Unassembled WGS sequence"/>
</dbReference>
<proteinExistence type="predicted"/>
<accession>A0ABS4GWU2</accession>
<dbReference type="InterPro" id="IPR051933">
    <property type="entry name" value="Resuscitation_pf_RpfB"/>
</dbReference>
<sequence length="140" mass="14886">MRKVKRKSVFFMSNAVIALLVVSGTTAASAMQVEQAPVSQVATSNSEADFTAEKVLTMAASAYLMQGARAANGTLIGKGIVAVDPDVIPLGTKLYIEGYGYAVASDIGGGVKGNRIDVHFDNQKEVEQFGRRTVKVYIIQ</sequence>
<name>A0ABS4GWU2_9BACL</name>
<comment type="caution">
    <text evidence="4">The sequence shown here is derived from an EMBL/GenBank/DDBJ whole genome shotgun (WGS) entry which is preliminary data.</text>
</comment>
<evidence type="ECO:0000313" key="5">
    <source>
        <dbReference type="Proteomes" id="UP001519343"/>
    </source>
</evidence>
<reference evidence="4 5" key="1">
    <citation type="submission" date="2021-03" db="EMBL/GenBank/DDBJ databases">
        <title>Genomic Encyclopedia of Type Strains, Phase IV (KMG-IV): sequencing the most valuable type-strain genomes for metagenomic binning, comparative biology and taxonomic classification.</title>
        <authorList>
            <person name="Goeker M."/>
        </authorList>
    </citation>
    <scope>NUCLEOTIDE SEQUENCE [LARGE SCALE GENOMIC DNA]</scope>
    <source>
        <strain evidence="4 5">DSM 24738</strain>
    </source>
</reference>
<gene>
    <name evidence="4" type="ORF">J2Z37_004758</name>
</gene>
<dbReference type="Gene3D" id="2.40.40.10">
    <property type="entry name" value="RlpA-like domain"/>
    <property type="match status" value="1"/>
</dbReference>
<dbReference type="InterPro" id="IPR036908">
    <property type="entry name" value="RlpA-like_sf"/>
</dbReference>